<reference evidence="2 3" key="1">
    <citation type="submission" date="2006-03" db="EMBL/GenBank/DDBJ databases">
        <title>Complete sequence of Shewanella denitrificans OS217.</title>
        <authorList>
            <consortium name="US DOE Joint Genome Institute"/>
            <person name="Copeland A."/>
            <person name="Lucas S."/>
            <person name="Lapidus A."/>
            <person name="Barry K."/>
            <person name="Detter J.C."/>
            <person name="Glavina del Rio T."/>
            <person name="Hammon N."/>
            <person name="Israni S."/>
            <person name="Dalin E."/>
            <person name="Tice H."/>
            <person name="Pitluck S."/>
            <person name="Brettin T."/>
            <person name="Bruce D."/>
            <person name="Han C."/>
            <person name="Tapia R."/>
            <person name="Gilna P."/>
            <person name="Kiss H."/>
            <person name="Schmutz J."/>
            <person name="Larimer F."/>
            <person name="Land M."/>
            <person name="Hauser L."/>
            <person name="Kyrpides N."/>
            <person name="Lykidis A."/>
            <person name="Richardson P."/>
        </authorList>
    </citation>
    <scope>NUCLEOTIDE SEQUENCE [LARGE SCALE GENOMIC DNA]</scope>
    <source>
        <strain evidence="3">OS217 / ATCC BAA-1090 / DSM 15013</strain>
    </source>
</reference>
<proteinExistence type="predicted"/>
<dbReference type="AlphaFoldDB" id="Q12K75"/>
<evidence type="ECO:0000256" key="1">
    <source>
        <dbReference type="SAM" id="MobiDB-lite"/>
    </source>
</evidence>
<dbReference type="Proteomes" id="UP000001982">
    <property type="component" value="Chromosome"/>
</dbReference>
<evidence type="ECO:0000313" key="2">
    <source>
        <dbReference type="EMBL" id="ABE56151.1"/>
    </source>
</evidence>
<dbReference type="HOGENOM" id="CLU_296115_0_0_6"/>
<accession>Q12K75</accession>
<dbReference type="eggNOG" id="COG3188">
    <property type="taxonomic scope" value="Bacteria"/>
</dbReference>
<gene>
    <name evidence="2" type="ordered locus">Sden_2872</name>
</gene>
<organism evidence="2 3">
    <name type="scientific">Shewanella denitrificans (strain OS217 / ATCC BAA-1090 / DSM 15013)</name>
    <dbReference type="NCBI Taxonomy" id="318161"/>
    <lineage>
        <taxon>Bacteria</taxon>
        <taxon>Pseudomonadati</taxon>
        <taxon>Pseudomonadota</taxon>
        <taxon>Gammaproteobacteria</taxon>
        <taxon>Alteromonadales</taxon>
        <taxon>Shewanellaceae</taxon>
        <taxon>Shewanella</taxon>
    </lineage>
</organism>
<sequence length="876" mass="97546">MSSAIPSASSAPVAMSSSAPSTAPSAAVSTASSTSSSNEQGTAPQQDLPQCQRPVNRIYVTKKGQEEHFIVTQLNYGKTPLSDDMFAYQKNDKMYLPLQFLAEQLMLAVQVEMNELTATGWFIDPKHAIKLSQNVMQYLSHNHDCNADATTVFFDDWDLYLERDIIAQMFGLQLSFDSARQRFDLKEQASIPLSQLLARQQRYQLFNNQKKQGKLESKAVKNEYAQVGDLALHVDVGLRSQSIKGETRHSPDGFIQSRADILGHSSYLGYSWSEQGKNLNAYIEKNLQDSWVKHYRLGSVNGHSLSLVSSGNFGQGIVVSGGDNFDTDLRHIIVEGENEPDWDVELYRNNSLVSVQRVSSDGRYRFEEVPYFIGLNQYQLRFFGPNGESRVESFSKLLDPSLMEAGSFGVDMGMMQREQDELKQFYASANWAVSDNVTTGLALVQQEVAVDDWLLTPKLSVSLVSDASVLQASLAHNDSGSAMSLVAQGSGELLDWQAQWDSFDGFISWDNPDAQLKQAAGVNISGNLSDSHLSWSLGGQWREQLFGSDSSQLSATLSGQFQQFSLSNTVNYLISAQSELWSNRLSLSGRKDEWYLRSYLDMTLSPEVNLNQWVINASRSINDAANYQFELIYQPQALAPYAVRNTLSYFLDIGAVRLALENNSQGDWSAQLKWSSSLLYMPDENQWLMDRISYLSTGSVKIIAFQDDNNDGVKNPDEIAISGLTFSGHRDASKSTDDDGELLLTHLQTSRPHKLVLNDNSLPDPFLVPRDRALSIEAHPGNVQDIYFPVLFTAELEGEAYFDDDTPARGTLVTLTHKISKESHSARVEYDGIFMFAGLMPGEYELAINPRAPASTIIQDVSLKPGDYFSLAPFKL</sequence>
<keyword evidence="3" id="KW-1185">Reference proteome</keyword>
<dbReference type="EMBL" id="CP000302">
    <property type="protein sequence ID" value="ABE56151.1"/>
    <property type="molecule type" value="Genomic_DNA"/>
</dbReference>
<evidence type="ECO:0000313" key="3">
    <source>
        <dbReference type="Proteomes" id="UP000001982"/>
    </source>
</evidence>
<feature type="compositionally biased region" description="Low complexity" evidence="1">
    <location>
        <begin position="1"/>
        <end position="37"/>
    </location>
</feature>
<evidence type="ECO:0008006" key="4">
    <source>
        <dbReference type="Google" id="ProtNLM"/>
    </source>
</evidence>
<dbReference type="KEGG" id="sdn:Sden_2872"/>
<dbReference type="STRING" id="318161.Sden_2872"/>
<name>Q12K75_SHEDO</name>
<feature type="region of interest" description="Disordered" evidence="1">
    <location>
        <begin position="1"/>
        <end position="54"/>
    </location>
</feature>
<protein>
    <recommendedName>
        <fullName evidence="4">Carboxypeptidase regulatory-like domain-containing protein</fullName>
    </recommendedName>
</protein>
<feature type="compositionally biased region" description="Polar residues" evidence="1">
    <location>
        <begin position="38"/>
        <end position="49"/>
    </location>
</feature>